<comment type="subcellular location">
    <subcellularLocation>
        <location evidence="1">Cell outer membrane</location>
    </subcellularLocation>
</comment>
<dbReference type="CDD" id="cd07185">
    <property type="entry name" value="OmpA_C-like"/>
    <property type="match status" value="1"/>
</dbReference>
<dbReference type="AlphaFoldDB" id="A0A315ZGU6"/>
<dbReference type="InterPro" id="IPR036737">
    <property type="entry name" value="OmpA-like_sf"/>
</dbReference>
<dbReference type="GO" id="GO:0009279">
    <property type="term" value="C:cell outer membrane"/>
    <property type="evidence" value="ECO:0007669"/>
    <property type="project" value="UniProtKB-SubCell"/>
</dbReference>
<gene>
    <name evidence="6" type="ORF">BC781_101428</name>
</gene>
<keyword evidence="7" id="KW-1185">Reference proteome</keyword>
<keyword evidence="3" id="KW-0998">Cell outer membrane</keyword>
<evidence type="ECO:0000256" key="1">
    <source>
        <dbReference type="ARBA" id="ARBA00004442"/>
    </source>
</evidence>
<dbReference type="PANTHER" id="PTHR30329:SF21">
    <property type="entry name" value="LIPOPROTEIN YIAD-RELATED"/>
    <property type="match status" value="1"/>
</dbReference>
<name>A0A315ZGU6_SEDFL</name>
<organism evidence="6 7">
    <name type="scientific">Sediminitomix flava</name>
    <dbReference type="NCBI Taxonomy" id="379075"/>
    <lineage>
        <taxon>Bacteria</taxon>
        <taxon>Pseudomonadati</taxon>
        <taxon>Bacteroidota</taxon>
        <taxon>Cytophagia</taxon>
        <taxon>Cytophagales</taxon>
        <taxon>Flammeovirgaceae</taxon>
        <taxon>Sediminitomix</taxon>
    </lineage>
</organism>
<proteinExistence type="predicted"/>
<dbReference type="PRINTS" id="PR01021">
    <property type="entry name" value="OMPADOMAIN"/>
</dbReference>
<evidence type="ECO:0000313" key="7">
    <source>
        <dbReference type="Proteomes" id="UP000245535"/>
    </source>
</evidence>
<dbReference type="InterPro" id="IPR006665">
    <property type="entry name" value="OmpA-like"/>
</dbReference>
<reference evidence="6 7" key="1">
    <citation type="submission" date="2018-03" db="EMBL/GenBank/DDBJ databases">
        <title>Genomic Encyclopedia of Archaeal and Bacterial Type Strains, Phase II (KMG-II): from individual species to whole genera.</title>
        <authorList>
            <person name="Goeker M."/>
        </authorList>
    </citation>
    <scope>NUCLEOTIDE SEQUENCE [LARGE SCALE GENOMIC DNA]</scope>
    <source>
        <strain evidence="6 7">DSM 28229</strain>
    </source>
</reference>
<dbReference type="InterPro" id="IPR050330">
    <property type="entry name" value="Bact_OuterMem_StrucFunc"/>
</dbReference>
<dbReference type="InterPro" id="IPR006664">
    <property type="entry name" value="OMP_bac"/>
</dbReference>
<dbReference type="Pfam" id="PF00691">
    <property type="entry name" value="OmpA"/>
    <property type="match status" value="1"/>
</dbReference>
<accession>A0A315ZGU6</accession>
<comment type="caution">
    <text evidence="6">The sequence shown here is derived from an EMBL/GenBank/DDBJ whole genome shotgun (WGS) entry which is preliminary data.</text>
</comment>
<dbReference type="PANTHER" id="PTHR30329">
    <property type="entry name" value="STATOR ELEMENT OF FLAGELLAR MOTOR COMPLEX"/>
    <property type="match status" value="1"/>
</dbReference>
<dbReference type="PROSITE" id="PS51123">
    <property type="entry name" value="OMPA_2"/>
    <property type="match status" value="1"/>
</dbReference>
<sequence length="325" mass="37848">MIDRNIFLVFFFLLTSNHFSPLLGQQRVKVKGAILTAQNKSLRKVELDIFKVSEDQKLEFQIHKQIKLLKNSMFEFSLDKGCTYAFRFYKNQYYTTPSIIYLPSSSSTDDQVMLNVFLEPKNLIKQHFIIKSEEGQDISKETTVRVLNKISNEKLYLKLDSLNPILLEPAIDYEFEFSHSSHSSKKTELKISEDDNTPIEVSLKSRSEKLRLKEFFFAVNKWELQLDRVYELTKLIDQLLENPSLNVQIVCHEDARGDDDYNLWLSTKRAEAVSSYLIKKGITANRIIAFGKGEQELVNECSNGIRCSNEKHKENQRIEIELFLP</sequence>
<dbReference type="OrthoDB" id="1488841at2"/>
<evidence type="ECO:0000256" key="3">
    <source>
        <dbReference type="ARBA" id="ARBA00023237"/>
    </source>
</evidence>
<dbReference type="RefSeq" id="WP_109615598.1">
    <property type="nucleotide sequence ID" value="NZ_QGDO01000001.1"/>
</dbReference>
<evidence type="ECO:0000256" key="4">
    <source>
        <dbReference type="PROSITE-ProRule" id="PRU00473"/>
    </source>
</evidence>
<dbReference type="Gene3D" id="3.30.1330.60">
    <property type="entry name" value="OmpA-like domain"/>
    <property type="match status" value="1"/>
</dbReference>
<dbReference type="EMBL" id="QGDO01000001">
    <property type="protein sequence ID" value="PWJ44078.1"/>
    <property type="molecule type" value="Genomic_DNA"/>
</dbReference>
<feature type="domain" description="OmpA-like" evidence="5">
    <location>
        <begin position="204"/>
        <end position="325"/>
    </location>
</feature>
<evidence type="ECO:0000259" key="5">
    <source>
        <dbReference type="PROSITE" id="PS51123"/>
    </source>
</evidence>
<dbReference type="Proteomes" id="UP000245535">
    <property type="component" value="Unassembled WGS sequence"/>
</dbReference>
<evidence type="ECO:0000313" key="6">
    <source>
        <dbReference type="EMBL" id="PWJ44078.1"/>
    </source>
</evidence>
<dbReference type="SUPFAM" id="SSF103088">
    <property type="entry name" value="OmpA-like"/>
    <property type="match status" value="1"/>
</dbReference>
<protein>
    <submittedName>
        <fullName evidence="6">OmpA family protein</fullName>
    </submittedName>
</protein>
<keyword evidence="2 4" id="KW-0472">Membrane</keyword>
<evidence type="ECO:0000256" key="2">
    <source>
        <dbReference type="ARBA" id="ARBA00023136"/>
    </source>
</evidence>